<gene>
    <name evidence="1" type="ORF">D7X12_21005</name>
</gene>
<dbReference type="AlphaFoldDB" id="A0A3A8N8Y4"/>
<dbReference type="OrthoDB" id="5524580at2"/>
<sequence>MKNFGPYALAADALTAACPLILSKPNATVVHLQETQPEVALRSATEYCAWLYATPDGRYEMSMLSDSSRPGDSVRGMRSCALPAFVDDPRYAPGSLKQVFALHNHPFGTRLSAGDLRFIEAMASVHDWEVLTREGTIRLSLIAFFSRSRDASAPTCDGFYQYVPVTREMMLWTRTEDRWKQESHGIVTWLDERTYRLDAR</sequence>
<reference evidence="2" key="1">
    <citation type="submission" date="2018-09" db="EMBL/GenBank/DDBJ databases">
        <authorList>
            <person name="Livingstone P.G."/>
            <person name="Whitworth D.E."/>
        </authorList>
    </citation>
    <scope>NUCLEOTIDE SEQUENCE [LARGE SCALE GENOMIC DNA]</scope>
    <source>
        <strain evidence="2">CA040B</strain>
    </source>
</reference>
<evidence type="ECO:0000313" key="2">
    <source>
        <dbReference type="Proteomes" id="UP000273405"/>
    </source>
</evidence>
<comment type="caution">
    <text evidence="1">The sequence shown here is derived from an EMBL/GenBank/DDBJ whole genome shotgun (WGS) entry which is preliminary data.</text>
</comment>
<evidence type="ECO:0000313" key="1">
    <source>
        <dbReference type="EMBL" id="RKH40403.1"/>
    </source>
</evidence>
<evidence type="ECO:0008006" key="3">
    <source>
        <dbReference type="Google" id="ProtNLM"/>
    </source>
</evidence>
<protein>
    <recommendedName>
        <fullName evidence="3">JAB domain-containing protein</fullName>
    </recommendedName>
</protein>
<dbReference type="Proteomes" id="UP000273405">
    <property type="component" value="Unassembled WGS sequence"/>
</dbReference>
<proteinExistence type="predicted"/>
<accession>A0A3A8N8Y4</accession>
<name>A0A3A8N8Y4_9BACT</name>
<organism evidence="1 2">
    <name type="scientific">Corallococcus sicarius</name>
    <dbReference type="NCBI Taxonomy" id="2316726"/>
    <lineage>
        <taxon>Bacteria</taxon>
        <taxon>Pseudomonadati</taxon>
        <taxon>Myxococcota</taxon>
        <taxon>Myxococcia</taxon>
        <taxon>Myxococcales</taxon>
        <taxon>Cystobacterineae</taxon>
        <taxon>Myxococcaceae</taxon>
        <taxon>Corallococcus</taxon>
    </lineage>
</organism>
<dbReference type="EMBL" id="RAWG01000133">
    <property type="protein sequence ID" value="RKH40403.1"/>
    <property type="molecule type" value="Genomic_DNA"/>
</dbReference>
<keyword evidence="2" id="KW-1185">Reference proteome</keyword>